<evidence type="ECO:0000313" key="3">
    <source>
        <dbReference type="Proteomes" id="UP000297299"/>
    </source>
</evidence>
<name>A0A4Y8D7Y6_9HELO</name>
<evidence type="ECO:0000313" key="2">
    <source>
        <dbReference type="EMBL" id="TEY70272.1"/>
    </source>
</evidence>
<dbReference type="EMBL" id="PHWZ01000108">
    <property type="protein sequence ID" value="TEY70272.1"/>
    <property type="molecule type" value="Genomic_DNA"/>
</dbReference>
<keyword evidence="3" id="KW-1185">Reference proteome</keyword>
<gene>
    <name evidence="2" type="ORF">BOTCAL_0108g00280</name>
</gene>
<proteinExistence type="predicted"/>
<dbReference type="Proteomes" id="UP000297299">
    <property type="component" value="Unassembled WGS sequence"/>
</dbReference>
<dbReference type="OrthoDB" id="10499468at2759"/>
<protein>
    <submittedName>
        <fullName evidence="2">Uncharacterized protein</fullName>
    </submittedName>
</protein>
<reference evidence="2 3" key="1">
    <citation type="submission" date="2017-11" db="EMBL/GenBank/DDBJ databases">
        <title>Comparative genomics of Botrytis spp.</title>
        <authorList>
            <person name="Valero-Jimenez C.A."/>
            <person name="Tapia P."/>
            <person name="Veloso J."/>
            <person name="Silva-Moreno E."/>
            <person name="Staats M."/>
            <person name="Valdes J.H."/>
            <person name="Van Kan J.A.L."/>
        </authorList>
    </citation>
    <scope>NUCLEOTIDE SEQUENCE [LARGE SCALE GENOMIC DNA]</scope>
    <source>
        <strain evidence="2 3">MUCL2830</strain>
    </source>
</reference>
<accession>A0A4Y8D7Y6</accession>
<feature type="region of interest" description="Disordered" evidence="1">
    <location>
        <begin position="187"/>
        <end position="235"/>
    </location>
</feature>
<dbReference type="AlphaFoldDB" id="A0A4Y8D7Y6"/>
<sequence>MVHIEDFKNVARWCAYKDDPFVIHTLADDEAIAFRKDKTMKKIPVTDIKNGKWRELGTFYDYKPKLFQNIAQKRMKADVGTADKGERTAMDVTQTFVNFLCHERKIRFQGNSSSINILHAYAMRSSWKEDLGKLKESQTKLKKKLKDANKAGKGITAASKAVDDIELSIATYNGHIDEQNAKIMEHKVKYEKDKEEQRKRAEETKREKQENERKRMEEAEARKAADEKERKGWNRLIPPDHPYNIKTDQLADASFCGGDKMTNNFISFTCYDCQRRYACLLVVLINSSKQPLQLISSAHASSYQIED</sequence>
<comment type="caution">
    <text evidence="2">The sequence shown here is derived from an EMBL/GenBank/DDBJ whole genome shotgun (WGS) entry which is preliminary data.</text>
</comment>
<feature type="compositionally biased region" description="Basic and acidic residues" evidence="1">
    <location>
        <begin position="187"/>
        <end position="232"/>
    </location>
</feature>
<evidence type="ECO:0000256" key="1">
    <source>
        <dbReference type="SAM" id="MobiDB-lite"/>
    </source>
</evidence>
<organism evidence="2 3">
    <name type="scientific">Botryotinia calthae</name>
    <dbReference type="NCBI Taxonomy" id="38488"/>
    <lineage>
        <taxon>Eukaryota</taxon>
        <taxon>Fungi</taxon>
        <taxon>Dikarya</taxon>
        <taxon>Ascomycota</taxon>
        <taxon>Pezizomycotina</taxon>
        <taxon>Leotiomycetes</taxon>
        <taxon>Helotiales</taxon>
        <taxon>Sclerotiniaceae</taxon>
        <taxon>Botryotinia</taxon>
    </lineage>
</organism>